<comment type="caution">
    <text evidence="1">The sequence shown here is derived from an EMBL/GenBank/DDBJ whole genome shotgun (WGS) entry which is preliminary data.</text>
</comment>
<keyword evidence="2" id="KW-1185">Reference proteome</keyword>
<dbReference type="AlphaFoldDB" id="A0A9Q0GDG1"/>
<proteinExistence type="predicted"/>
<dbReference type="EMBL" id="JAKUCV010000973">
    <property type="protein sequence ID" value="KAJ4848194.1"/>
    <property type="molecule type" value="Genomic_DNA"/>
</dbReference>
<dbReference type="OrthoDB" id="1663521at2759"/>
<protein>
    <submittedName>
        <fullName evidence="1">Uncharacterized protein</fullName>
    </submittedName>
</protein>
<accession>A0A9Q0GDG1</accession>
<gene>
    <name evidence="1" type="ORF">Tsubulata_005352</name>
</gene>
<evidence type="ECO:0000313" key="1">
    <source>
        <dbReference type="EMBL" id="KAJ4848194.1"/>
    </source>
</evidence>
<sequence>MSRRRPMRASTTVGIWWMHFLYMRIGNVYIVIVVNNNANVACSFKFVVEVYTGEWLHRYMPLKEQMVSTEADRLGQVSISNASRRQHTGSGV</sequence>
<reference evidence="1" key="2">
    <citation type="journal article" date="2023" name="Plants (Basel)">
        <title>Annotation of the Turnera subulata (Passifloraceae) Draft Genome Reveals the S-Locus Evolved after the Divergence of Turneroideae from Passifloroideae in a Stepwise Manner.</title>
        <authorList>
            <person name="Henning P.M."/>
            <person name="Roalson E.H."/>
            <person name="Mir W."/>
            <person name="McCubbin A.G."/>
            <person name="Shore J.S."/>
        </authorList>
    </citation>
    <scope>NUCLEOTIDE SEQUENCE</scope>
    <source>
        <strain evidence="1">F60SS</strain>
    </source>
</reference>
<organism evidence="1 2">
    <name type="scientific">Turnera subulata</name>
    <dbReference type="NCBI Taxonomy" id="218843"/>
    <lineage>
        <taxon>Eukaryota</taxon>
        <taxon>Viridiplantae</taxon>
        <taxon>Streptophyta</taxon>
        <taxon>Embryophyta</taxon>
        <taxon>Tracheophyta</taxon>
        <taxon>Spermatophyta</taxon>
        <taxon>Magnoliopsida</taxon>
        <taxon>eudicotyledons</taxon>
        <taxon>Gunneridae</taxon>
        <taxon>Pentapetalae</taxon>
        <taxon>rosids</taxon>
        <taxon>fabids</taxon>
        <taxon>Malpighiales</taxon>
        <taxon>Passifloraceae</taxon>
        <taxon>Turnera</taxon>
    </lineage>
</organism>
<reference evidence="1" key="1">
    <citation type="submission" date="2022-02" db="EMBL/GenBank/DDBJ databases">
        <authorList>
            <person name="Henning P.M."/>
            <person name="McCubbin A.G."/>
            <person name="Shore J.S."/>
        </authorList>
    </citation>
    <scope>NUCLEOTIDE SEQUENCE</scope>
    <source>
        <strain evidence="1">F60SS</strain>
        <tissue evidence="1">Leaves</tissue>
    </source>
</reference>
<evidence type="ECO:0000313" key="2">
    <source>
        <dbReference type="Proteomes" id="UP001141552"/>
    </source>
</evidence>
<dbReference type="Proteomes" id="UP001141552">
    <property type="component" value="Unassembled WGS sequence"/>
</dbReference>
<name>A0A9Q0GDG1_9ROSI</name>